<gene>
    <name evidence="2" type="ORF">SFRICE_031645</name>
</gene>
<feature type="region of interest" description="Disordered" evidence="1">
    <location>
        <begin position="135"/>
        <end position="170"/>
    </location>
</feature>
<dbReference type="AlphaFoldDB" id="A0A2H1W4K3"/>
<sequence>MKKKLRHVPNAAIQCTPTFHHLCYKSHVIGGEPIAIYWTISRFRATTEKFSKSQKSSSITLPDPGIEPEIPCSAAVGVNRGTVISCLHTSLQVNMVRLTVVIPFLFLVASVCSYPARPDTPPALVNLNGGVANGGDSNGSGNGGPGGLNGLSEGLRPVPGPSAPWNNFLG</sequence>
<reference evidence="2" key="1">
    <citation type="submission" date="2016-07" db="EMBL/GenBank/DDBJ databases">
        <authorList>
            <person name="Bretaudeau A."/>
        </authorList>
    </citation>
    <scope>NUCLEOTIDE SEQUENCE</scope>
    <source>
        <strain evidence="2">Rice</strain>
        <tissue evidence="2">Whole body</tissue>
    </source>
</reference>
<evidence type="ECO:0000313" key="2">
    <source>
        <dbReference type="EMBL" id="SOQ47967.1"/>
    </source>
</evidence>
<feature type="compositionally biased region" description="Gly residues" evidence="1">
    <location>
        <begin position="135"/>
        <end position="149"/>
    </location>
</feature>
<name>A0A2H1W4K3_SPOFR</name>
<organism evidence="2">
    <name type="scientific">Spodoptera frugiperda</name>
    <name type="common">Fall armyworm</name>
    <dbReference type="NCBI Taxonomy" id="7108"/>
    <lineage>
        <taxon>Eukaryota</taxon>
        <taxon>Metazoa</taxon>
        <taxon>Ecdysozoa</taxon>
        <taxon>Arthropoda</taxon>
        <taxon>Hexapoda</taxon>
        <taxon>Insecta</taxon>
        <taxon>Pterygota</taxon>
        <taxon>Neoptera</taxon>
        <taxon>Endopterygota</taxon>
        <taxon>Lepidoptera</taxon>
        <taxon>Glossata</taxon>
        <taxon>Ditrysia</taxon>
        <taxon>Noctuoidea</taxon>
        <taxon>Noctuidae</taxon>
        <taxon>Amphipyrinae</taxon>
        <taxon>Spodoptera</taxon>
    </lineage>
</organism>
<evidence type="ECO:0000256" key="1">
    <source>
        <dbReference type="SAM" id="MobiDB-lite"/>
    </source>
</evidence>
<accession>A0A2H1W4K3</accession>
<dbReference type="EMBL" id="ODYU01006275">
    <property type="protein sequence ID" value="SOQ47967.1"/>
    <property type="molecule type" value="Genomic_DNA"/>
</dbReference>
<proteinExistence type="predicted"/>
<protein>
    <submittedName>
        <fullName evidence="2">SFRICE_031645</fullName>
    </submittedName>
</protein>